<comment type="cofactor">
    <cofactor evidence="1">
        <name>Mn(2+)</name>
        <dbReference type="ChEBI" id="CHEBI:29035"/>
    </cofactor>
</comment>
<dbReference type="PANTHER" id="PTHR31225:SF245">
    <property type="entry name" value="(-)-ALPHA-TERPINEOL SYNTHASE-LIKE"/>
    <property type="match status" value="1"/>
</dbReference>
<dbReference type="GO" id="GO:0000287">
    <property type="term" value="F:magnesium ion binding"/>
    <property type="evidence" value="ECO:0007669"/>
    <property type="project" value="InterPro"/>
</dbReference>
<organism evidence="7 8">
    <name type="scientific">Dipteronia sinensis</name>
    <dbReference type="NCBI Taxonomy" id="43782"/>
    <lineage>
        <taxon>Eukaryota</taxon>
        <taxon>Viridiplantae</taxon>
        <taxon>Streptophyta</taxon>
        <taxon>Embryophyta</taxon>
        <taxon>Tracheophyta</taxon>
        <taxon>Spermatophyta</taxon>
        <taxon>Magnoliopsida</taxon>
        <taxon>eudicotyledons</taxon>
        <taxon>Gunneridae</taxon>
        <taxon>Pentapetalae</taxon>
        <taxon>rosids</taxon>
        <taxon>malvids</taxon>
        <taxon>Sapindales</taxon>
        <taxon>Sapindaceae</taxon>
        <taxon>Hippocastanoideae</taxon>
        <taxon>Acereae</taxon>
        <taxon>Dipteronia</taxon>
    </lineage>
</organism>
<evidence type="ECO:0000259" key="6">
    <source>
        <dbReference type="Pfam" id="PF01397"/>
    </source>
</evidence>
<dbReference type="Proteomes" id="UP001281410">
    <property type="component" value="Unassembled WGS sequence"/>
</dbReference>
<dbReference type="InterPro" id="IPR050148">
    <property type="entry name" value="Terpene_synthase-like"/>
</dbReference>
<accession>A0AAE0DQA5</accession>
<evidence type="ECO:0000256" key="3">
    <source>
        <dbReference type="ARBA" id="ARBA00022842"/>
    </source>
</evidence>
<evidence type="ECO:0000256" key="2">
    <source>
        <dbReference type="ARBA" id="ARBA00001946"/>
    </source>
</evidence>
<sequence length="113" mass="13103">MVIALSTIDVFTSFMDKIIGNSFMECLCDDVKEMVSLYEASYYGFERESIMEEAWKFTTENLKNLESHDPETKLAMEVKHCNSLWTVIDNIYDMYGTLDELELFTDAVDRIIG</sequence>
<protein>
    <recommendedName>
        <fullName evidence="6">Terpene synthase N-terminal domain-containing protein</fullName>
    </recommendedName>
</protein>
<dbReference type="Gene3D" id="1.50.10.130">
    <property type="entry name" value="Terpene synthase, N-terminal domain"/>
    <property type="match status" value="1"/>
</dbReference>
<dbReference type="Gene3D" id="1.10.600.10">
    <property type="entry name" value="Farnesyl Diphosphate Synthase"/>
    <property type="match status" value="1"/>
</dbReference>
<keyword evidence="3" id="KW-0460">Magnesium</keyword>
<dbReference type="Pfam" id="PF19086">
    <property type="entry name" value="Terpene_syn_C_2"/>
    <property type="match status" value="1"/>
</dbReference>
<evidence type="ECO:0000256" key="4">
    <source>
        <dbReference type="ARBA" id="ARBA00023211"/>
    </source>
</evidence>
<keyword evidence="8" id="KW-1185">Reference proteome</keyword>
<gene>
    <name evidence="7" type="ORF">Dsin_032628</name>
</gene>
<evidence type="ECO:0000313" key="8">
    <source>
        <dbReference type="Proteomes" id="UP001281410"/>
    </source>
</evidence>
<dbReference type="InterPro" id="IPR036965">
    <property type="entry name" value="Terpene_synth_N_sf"/>
</dbReference>
<dbReference type="PANTHER" id="PTHR31225">
    <property type="entry name" value="OS04G0344100 PROTEIN-RELATED"/>
    <property type="match status" value="1"/>
</dbReference>
<dbReference type="InterPro" id="IPR008930">
    <property type="entry name" value="Terpenoid_cyclase/PrenylTrfase"/>
</dbReference>
<reference evidence="7" key="1">
    <citation type="journal article" date="2023" name="Plant J.">
        <title>Genome sequences and population genomics provide insights into the demographic history, inbreeding, and mutation load of two 'living fossil' tree species of Dipteronia.</title>
        <authorList>
            <person name="Feng Y."/>
            <person name="Comes H.P."/>
            <person name="Chen J."/>
            <person name="Zhu S."/>
            <person name="Lu R."/>
            <person name="Zhang X."/>
            <person name="Li P."/>
            <person name="Qiu J."/>
            <person name="Olsen K.M."/>
            <person name="Qiu Y."/>
        </authorList>
    </citation>
    <scope>NUCLEOTIDE SEQUENCE</scope>
    <source>
        <strain evidence="7">NBL</strain>
    </source>
</reference>
<evidence type="ECO:0000313" key="7">
    <source>
        <dbReference type="EMBL" id="KAK3179906.1"/>
    </source>
</evidence>
<keyword evidence="5" id="KW-0456">Lyase</keyword>
<dbReference type="EMBL" id="JANJYJ010000162">
    <property type="protein sequence ID" value="KAK3179906.1"/>
    <property type="molecule type" value="Genomic_DNA"/>
</dbReference>
<proteinExistence type="predicted"/>
<dbReference type="SUPFAM" id="SSF48239">
    <property type="entry name" value="Terpenoid cyclases/Protein prenyltransferases"/>
    <property type="match status" value="1"/>
</dbReference>
<dbReference type="GO" id="GO:0016114">
    <property type="term" value="P:terpenoid biosynthetic process"/>
    <property type="evidence" value="ECO:0007669"/>
    <property type="project" value="InterPro"/>
</dbReference>
<feature type="domain" description="Terpene synthase N-terminal" evidence="6">
    <location>
        <begin position="9"/>
        <end position="80"/>
    </location>
</feature>
<comment type="caution">
    <text evidence="7">The sequence shown here is derived from an EMBL/GenBank/DDBJ whole genome shotgun (WGS) entry which is preliminary data.</text>
</comment>
<comment type="cofactor">
    <cofactor evidence="2">
        <name>Mg(2+)</name>
        <dbReference type="ChEBI" id="CHEBI:18420"/>
    </cofactor>
</comment>
<evidence type="ECO:0000256" key="5">
    <source>
        <dbReference type="ARBA" id="ARBA00023239"/>
    </source>
</evidence>
<evidence type="ECO:0000256" key="1">
    <source>
        <dbReference type="ARBA" id="ARBA00001936"/>
    </source>
</evidence>
<keyword evidence="4" id="KW-0464">Manganese</keyword>
<dbReference type="AlphaFoldDB" id="A0AAE0DQA5"/>
<dbReference type="InterPro" id="IPR008949">
    <property type="entry name" value="Isoprenoid_synthase_dom_sf"/>
</dbReference>
<dbReference type="InterPro" id="IPR001906">
    <property type="entry name" value="Terpene_synth_N"/>
</dbReference>
<dbReference type="GO" id="GO:0010333">
    <property type="term" value="F:terpene synthase activity"/>
    <property type="evidence" value="ECO:0007669"/>
    <property type="project" value="InterPro"/>
</dbReference>
<dbReference type="SUPFAM" id="SSF48576">
    <property type="entry name" value="Terpenoid synthases"/>
    <property type="match status" value="1"/>
</dbReference>
<dbReference type="Pfam" id="PF01397">
    <property type="entry name" value="Terpene_synth"/>
    <property type="match status" value="1"/>
</dbReference>
<name>A0AAE0DQA5_9ROSI</name>